<evidence type="ECO:0000256" key="3">
    <source>
        <dbReference type="PIRNR" id="PIRNR005751"/>
    </source>
</evidence>
<protein>
    <recommendedName>
        <fullName evidence="3">[Citrate [pro-3S]-lyase] ligase</fullName>
        <ecNumber evidence="3">6.2.1.22</ecNumber>
    </recommendedName>
</protein>
<dbReference type="PANTHER" id="PTHR40599:SF1">
    <property type="entry name" value="[CITRATE [PRO-3S]-LYASE] LIGASE"/>
    <property type="match status" value="1"/>
</dbReference>
<dbReference type="Pfam" id="PF00583">
    <property type="entry name" value="Acetyltransf_1"/>
    <property type="match status" value="1"/>
</dbReference>
<dbReference type="InterPro" id="IPR013166">
    <property type="entry name" value="Citrate_lyase_ligase_C"/>
</dbReference>
<dbReference type="NCBIfam" id="TIGR00124">
    <property type="entry name" value="cit_ly_ligase"/>
    <property type="match status" value="1"/>
</dbReference>
<keyword evidence="2 3" id="KW-0067">ATP-binding</keyword>
<dbReference type="AlphaFoldDB" id="A0A239D9A9"/>
<dbReference type="InterPro" id="IPR004821">
    <property type="entry name" value="Cyt_trans-like"/>
</dbReference>
<reference evidence="5 6" key="1">
    <citation type="submission" date="2017-06" db="EMBL/GenBank/DDBJ databases">
        <authorList>
            <person name="Kim H.J."/>
            <person name="Triplett B.A."/>
        </authorList>
    </citation>
    <scope>NUCLEOTIDE SEQUENCE [LARGE SCALE GENOMIC DNA]</scope>
    <source>
        <strain evidence="5 6">SCA</strain>
    </source>
</reference>
<dbReference type="InterPro" id="IPR000182">
    <property type="entry name" value="GNAT_dom"/>
</dbReference>
<dbReference type="GO" id="GO:0016747">
    <property type="term" value="F:acyltransferase activity, transferring groups other than amino-acyl groups"/>
    <property type="evidence" value="ECO:0007669"/>
    <property type="project" value="InterPro"/>
</dbReference>
<sequence>MQDIRIEKIDLNTNQRLEVEGFLSTFNLFFDKDIEYTVVAKVKDEILGTCSYAGKVLKCFAVKEGLQGEGIASKLVTHIINQLFDRGIYESFVFTEPKNLPIFKGLNYHEVHTVEEVSLLEGGMANVKKYTERMLMNSELSAEKKAALVMNCNPFTLGHRYLIEKAAEENEEVVVFIVEENRSLFPFEMRLELVRKGTADLENVHVLAGGSYIISSTTFPSYFLRLEGERLEAYTKLDAGIFGKYIAPVFNIEKRYIGTEPYCRVTSQYNEALLQILPKQGIEIVEVDRLHVQDKAISASEIRRLIKIGDWHSIQSLVHSATYGFLRSDEAKPIIERIKRSDSPH</sequence>
<dbReference type="Proteomes" id="UP000198304">
    <property type="component" value="Unassembled WGS sequence"/>
</dbReference>
<dbReference type="InterPro" id="IPR014729">
    <property type="entry name" value="Rossmann-like_a/b/a_fold"/>
</dbReference>
<dbReference type="Gene3D" id="3.40.630.30">
    <property type="match status" value="1"/>
</dbReference>
<dbReference type="Pfam" id="PF08218">
    <property type="entry name" value="Citrate_ly_lig"/>
    <property type="match status" value="1"/>
</dbReference>
<feature type="domain" description="N-acetyltransferase" evidence="4">
    <location>
        <begin position="2"/>
        <end position="147"/>
    </location>
</feature>
<dbReference type="GO" id="GO:0005524">
    <property type="term" value="F:ATP binding"/>
    <property type="evidence" value="ECO:0007669"/>
    <property type="project" value="UniProtKB-UniRule"/>
</dbReference>
<dbReference type="InterPro" id="IPR016181">
    <property type="entry name" value="Acyl_CoA_acyltransferase"/>
</dbReference>
<organism evidence="5 6">
    <name type="scientific">Anaerovirgula multivorans</name>
    <dbReference type="NCBI Taxonomy" id="312168"/>
    <lineage>
        <taxon>Bacteria</taxon>
        <taxon>Bacillati</taxon>
        <taxon>Bacillota</taxon>
        <taxon>Clostridia</taxon>
        <taxon>Peptostreptococcales</taxon>
        <taxon>Natronincolaceae</taxon>
        <taxon>Anaerovirgula</taxon>
    </lineage>
</organism>
<accession>A0A239D9A9</accession>
<dbReference type="EC" id="6.2.1.22" evidence="3"/>
<dbReference type="GO" id="GO:0016829">
    <property type="term" value="F:lyase activity"/>
    <property type="evidence" value="ECO:0007669"/>
    <property type="project" value="UniProtKB-KW"/>
</dbReference>
<evidence type="ECO:0000259" key="4">
    <source>
        <dbReference type="PROSITE" id="PS51186"/>
    </source>
</evidence>
<dbReference type="Gene3D" id="3.40.50.620">
    <property type="entry name" value="HUPs"/>
    <property type="match status" value="1"/>
</dbReference>
<evidence type="ECO:0000256" key="2">
    <source>
        <dbReference type="ARBA" id="ARBA00022840"/>
    </source>
</evidence>
<dbReference type="PROSITE" id="PS51186">
    <property type="entry name" value="GNAT"/>
    <property type="match status" value="1"/>
</dbReference>
<dbReference type="RefSeq" id="WP_089282573.1">
    <property type="nucleotide sequence ID" value="NZ_FZOJ01000007.1"/>
</dbReference>
<dbReference type="InterPro" id="IPR005216">
    <property type="entry name" value="Citrate_lyase_ligase"/>
</dbReference>
<keyword evidence="1 3" id="KW-0547">Nucleotide-binding</keyword>
<proteinExistence type="predicted"/>
<dbReference type="NCBIfam" id="TIGR00125">
    <property type="entry name" value="cyt_tran_rel"/>
    <property type="match status" value="1"/>
</dbReference>
<name>A0A239D9A9_9FIRM</name>
<dbReference type="GO" id="GO:0008771">
    <property type="term" value="F:[citrate (pro-3S)-lyase] ligase activity"/>
    <property type="evidence" value="ECO:0007669"/>
    <property type="project" value="UniProtKB-EC"/>
</dbReference>
<dbReference type="EMBL" id="FZOJ01000007">
    <property type="protein sequence ID" value="SNS28900.1"/>
    <property type="molecule type" value="Genomic_DNA"/>
</dbReference>
<evidence type="ECO:0000256" key="1">
    <source>
        <dbReference type="ARBA" id="ARBA00022741"/>
    </source>
</evidence>
<dbReference type="SUPFAM" id="SSF52374">
    <property type="entry name" value="Nucleotidylyl transferase"/>
    <property type="match status" value="1"/>
</dbReference>
<dbReference type="SMART" id="SM00764">
    <property type="entry name" value="Citrate_ly_lig"/>
    <property type="match status" value="1"/>
</dbReference>
<comment type="function">
    <text evidence="3">Acetylation of prosthetic group (2-(5''-phosphoribosyl)-3'-dephosphocoenzyme-A) of the gamma subunit of citrate lyase.</text>
</comment>
<evidence type="ECO:0000313" key="5">
    <source>
        <dbReference type="EMBL" id="SNS28900.1"/>
    </source>
</evidence>
<dbReference type="PIRSF" id="PIRSF005751">
    <property type="entry name" value="Acet_citr_lig"/>
    <property type="match status" value="1"/>
</dbReference>
<dbReference type="SUPFAM" id="SSF55729">
    <property type="entry name" value="Acyl-CoA N-acyltransferases (Nat)"/>
    <property type="match status" value="1"/>
</dbReference>
<gene>
    <name evidence="5" type="ORF">SAMN05446037_100762</name>
</gene>
<comment type="catalytic activity">
    <reaction evidence="3">
        <text>holo-[citrate lyase ACP] + acetate + ATP = acetyl-[citrate lyase ACP] + AMP + diphosphate</text>
        <dbReference type="Rhea" id="RHEA:23788"/>
        <dbReference type="Rhea" id="RHEA-COMP:10158"/>
        <dbReference type="Rhea" id="RHEA-COMP:13710"/>
        <dbReference type="ChEBI" id="CHEBI:30089"/>
        <dbReference type="ChEBI" id="CHEBI:30616"/>
        <dbReference type="ChEBI" id="CHEBI:33019"/>
        <dbReference type="ChEBI" id="CHEBI:82683"/>
        <dbReference type="ChEBI" id="CHEBI:137976"/>
        <dbReference type="ChEBI" id="CHEBI:456215"/>
        <dbReference type="EC" id="6.2.1.22"/>
    </reaction>
</comment>
<keyword evidence="6" id="KW-1185">Reference proteome</keyword>
<dbReference type="PANTHER" id="PTHR40599">
    <property type="entry name" value="[CITRATE [PRO-3S]-LYASE] LIGASE"/>
    <property type="match status" value="1"/>
</dbReference>
<evidence type="ECO:0000313" key="6">
    <source>
        <dbReference type="Proteomes" id="UP000198304"/>
    </source>
</evidence>
<keyword evidence="3 5" id="KW-0436">Ligase</keyword>
<keyword evidence="5" id="KW-0456">Lyase</keyword>
<dbReference type="OrthoDB" id="9779753at2"/>